<protein>
    <submittedName>
        <fullName evidence="2">Uncharacterized protein</fullName>
    </submittedName>
</protein>
<evidence type="ECO:0000313" key="2">
    <source>
        <dbReference type="EMBL" id="MPC33036.1"/>
    </source>
</evidence>
<organism evidence="2 3">
    <name type="scientific">Portunus trituberculatus</name>
    <name type="common">Swimming crab</name>
    <name type="synonym">Neptunus trituberculatus</name>
    <dbReference type="NCBI Taxonomy" id="210409"/>
    <lineage>
        <taxon>Eukaryota</taxon>
        <taxon>Metazoa</taxon>
        <taxon>Ecdysozoa</taxon>
        <taxon>Arthropoda</taxon>
        <taxon>Crustacea</taxon>
        <taxon>Multicrustacea</taxon>
        <taxon>Malacostraca</taxon>
        <taxon>Eumalacostraca</taxon>
        <taxon>Eucarida</taxon>
        <taxon>Decapoda</taxon>
        <taxon>Pleocyemata</taxon>
        <taxon>Brachyura</taxon>
        <taxon>Eubrachyura</taxon>
        <taxon>Portunoidea</taxon>
        <taxon>Portunidae</taxon>
        <taxon>Portuninae</taxon>
        <taxon>Portunus</taxon>
    </lineage>
</organism>
<reference evidence="2 3" key="1">
    <citation type="submission" date="2019-05" db="EMBL/GenBank/DDBJ databases">
        <title>Another draft genome of Portunus trituberculatus and its Hox gene families provides insights of decapod evolution.</title>
        <authorList>
            <person name="Jeong J.-H."/>
            <person name="Song I."/>
            <person name="Kim S."/>
            <person name="Choi T."/>
            <person name="Kim D."/>
            <person name="Ryu S."/>
            <person name="Kim W."/>
        </authorList>
    </citation>
    <scope>NUCLEOTIDE SEQUENCE [LARGE SCALE GENOMIC DNA]</scope>
    <source>
        <tissue evidence="2">Muscle</tissue>
    </source>
</reference>
<dbReference type="Proteomes" id="UP000324222">
    <property type="component" value="Unassembled WGS sequence"/>
</dbReference>
<proteinExistence type="predicted"/>
<name>A0A5B7EIL0_PORTR</name>
<evidence type="ECO:0000256" key="1">
    <source>
        <dbReference type="SAM" id="SignalP"/>
    </source>
</evidence>
<gene>
    <name evidence="2" type="ORF">E2C01_026375</name>
</gene>
<comment type="caution">
    <text evidence="2">The sequence shown here is derived from an EMBL/GenBank/DDBJ whole genome shotgun (WGS) entry which is preliminary data.</text>
</comment>
<keyword evidence="3" id="KW-1185">Reference proteome</keyword>
<keyword evidence="1" id="KW-0732">Signal</keyword>
<accession>A0A5B7EIL0</accession>
<dbReference type="AlphaFoldDB" id="A0A5B7EIL0"/>
<feature type="chain" id="PRO_5023040379" evidence="1">
    <location>
        <begin position="17"/>
        <end position="75"/>
    </location>
</feature>
<dbReference type="EMBL" id="VSRR010002747">
    <property type="protein sequence ID" value="MPC33036.1"/>
    <property type="molecule type" value="Genomic_DNA"/>
</dbReference>
<feature type="signal peptide" evidence="1">
    <location>
        <begin position="1"/>
        <end position="16"/>
    </location>
</feature>
<sequence length="75" mass="8255">MLSHLVLCLSLPVCCGLHLLVITLSAFTFADIWTSQHRLDTLRSTLEASVDRKCSRLKGGGSPGLGIEWEEEERG</sequence>
<evidence type="ECO:0000313" key="3">
    <source>
        <dbReference type="Proteomes" id="UP000324222"/>
    </source>
</evidence>